<evidence type="ECO:0000313" key="2">
    <source>
        <dbReference type="EMBL" id="VAW68236.1"/>
    </source>
</evidence>
<organism evidence="2">
    <name type="scientific">hydrothermal vent metagenome</name>
    <dbReference type="NCBI Taxonomy" id="652676"/>
    <lineage>
        <taxon>unclassified sequences</taxon>
        <taxon>metagenomes</taxon>
        <taxon>ecological metagenomes</taxon>
    </lineage>
</organism>
<dbReference type="Gene3D" id="3.10.129.10">
    <property type="entry name" value="Hotdog Thioesterase"/>
    <property type="match status" value="1"/>
</dbReference>
<feature type="domain" description="Thioesterase putative" evidence="1">
    <location>
        <begin position="5"/>
        <end position="146"/>
    </location>
</feature>
<dbReference type="EMBL" id="UOFI01000116">
    <property type="protein sequence ID" value="VAW68236.1"/>
    <property type="molecule type" value="Genomic_DNA"/>
</dbReference>
<proteinExistence type="predicted"/>
<protein>
    <recommendedName>
        <fullName evidence="1">Thioesterase putative domain-containing protein</fullName>
    </recommendedName>
</protein>
<evidence type="ECO:0000259" key="1">
    <source>
        <dbReference type="Pfam" id="PF09500"/>
    </source>
</evidence>
<gene>
    <name evidence="2" type="ORF">MNBD_GAMMA09-1815</name>
</gene>
<dbReference type="SUPFAM" id="SSF54637">
    <property type="entry name" value="Thioesterase/thiol ester dehydrase-isomerase"/>
    <property type="match status" value="1"/>
</dbReference>
<sequence>MLSAHELQQVLHNEIPLTQTIGIQVTECSPQRIELTAPLEPNINHKCTAFGGSLYSVAVLCGWSYVYQQMKLNQLTGHIVIQSSEVNYLQPVDGDIRAICEAENSPELKRFSKIYRRKGRARIHLQVKILFNNRVAVDFNGQYVVHC</sequence>
<reference evidence="2" key="1">
    <citation type="submission" date="2018-06" db="EMBL/GenBank/DDBJ databases">
        <authorList>
            <person name="Zhirakovskaya E."/>
        </authorList>
    </citation>
    <scope>NUCLEOTIDE SEQUENCE</scope>
</reference>
<dbReference type="Pfam" id="PF09500">
    <property type="entry name" value="YiiD_C"/>
    <property type="match status" value="1"/>
</dbReference>
<dbReference type="InterPro" id="IPR012660">
    <property type="entry name" value="YiiD_C"/>
</dbReference>
<name>A0A3B0YIT6_9ZZZZ</name>
<dbReference type="InterPro" id="IPR029069">
    <property type="entry name" value="HotDog_dom_sf"/>
</dbReference>
<dbReference type="AlphaFoldDB" id="A0A3B0YIT6"/>
<accession>A0A3B0YIT6</accession>
<dbReference type="NCBIfam" id="TIGR02447">
    <property type="entry name" value="yiiD_Cterm"/>
    <property type="match status" value="1"/>
</dbReference>